<evidence type="ECO:0000256" key="3">
    <source>
        <dbReference type="ARBA" id="ARBA00022989"/>
    </source>
</evidence>
<reference evidence="8 9" key="1">
    <citation type="journal article" date="2004" name="Nature">
        <title>Genome evolution in yeasts.</title>
        <authorList>
            <consortium name="Genolevures"/>
            <person name="Dujon B."/>
            <person name="Sherman D."/>
            <person name="Fischer G."/>
            <person name="Durrens P."/>
            <person name="Casaregola S."/>
            <person name="Lafontaine I."/>
            <person name="de Montigny J."/>
            <person name="Marck C."/>
            <person name="Neuveglise C."/>
            <person name="Talla E."/>
            <person name="Goffard N."/>
            <person name="Frangeul L."/>
            <person name="Aigle M."/>
            <person name="Anthouard V."/>
            <person name="Babour A."/>
            <person name="Barbe V."/>
            <person name="Barnay S."/>
            <person name="Blanchin S."/>
            <person name="Beckerich J.M."/>
            <person name="Beyne E."/>
            <person name="Bleykasten C."/>
            <person name="Boisrame A."/>
            <person name="Boyer J."/>
            <person name="Cattolico L."/>
            <person name="Confanioleri F."/>
            <person name="de Daruvar A."/>
            <person name="Despons L."/>
            <person name="Fabre E."/>
            <person name="Fairhead C."/>
            <person name="Ferry-Dumazet H."/>
            <person name="Groppi A."/>
            <person name="Hantraye F."/>
            <person name="Hennequin C."/>
            <person name="Jauniaux N."/>
            <person name="Joyet P."/>
            <person name="Kachouri R."/>
            <person name="Kerrest A."/>
            <person name="Koszul R."/>
            <person name="Lemaire M."/>
            <person name="Lesur I."/>
            <person name="Ma L."/>
            <person name="Muller H."/>
            <person name="Nicaud J.M."/>
            <person name="Nikolski M."/>
            <person name="Oztas S."/>
            <person name="Ozier-Kalogeropoulos O."/>
            <person name="Pellenz S."/>
            <person name="Potier S."/>
            <person name="Richard G.F."/>
            <person name="Straub M.L."/>
            <person name="Suleau A."/>
            <person name="Swennene D."/>
            <person name="Tekaia F."/>
            <person name="Wesolowski-Louvel M."/>
            <person name="Westhof E."/>
            <person name="Wirth B."/>
            <person name="Zeniou-Meyer M."/>
            <person name="Zivanovic I."/>
            <person name="Bolotin-Fukuhara M."/>
            <person name="Thierry A."/>
            <person name="Bouchier C."/>
            <person name="Caudron B."/>
            <person name="Scarpelli C."/>
            <person name="Gaillardin C."/>
            <person name="Weissenbach J."/>
            <person name="Wincker P."/>
            <person name="Souciet J.L."/>
        </authorList>
    </citation>
    <scope>NUCLEOTIDE SEQUENCE [LARGE SCALE GENOMIC DNA]</scope>
    <source>
        <strain evidence="9">ATCC 8585 / CBS 2359 / DSM 70799 / NBRC 1267 / NRRL Y-1140 / WM37</strain>
    </source>
</reference>
<dbReference type="EMBL" id="CR382126">
    <property type="protein sequence ID" value="CAG98067.1"/>
    <property type="molecule type" value="Genomic_DNA"/>
</dbReference>
<dbReference type="Pfam" id="PF03105">
    <property type="entry name" value="SPX"/>
    <property type="match status" value="1"/>
</dbReference>
<evidence type="ECO:0000256" key="5">
    <source>
        <dbReference type="SAM" id="MobiDB-lite"/>
    </source>
</evidence>
<organism evidence="8 9">
    <name type="scientific">Kluyveromyces lactis (strain ATCC 8585 / CBS 2359 / DSM 70799 / NBRC 1267 / NRRL Y-1140 / WM37)</name>
    <name type="common">Yeast</name>
    <name type="synonym">Candida sphaerica</name>
    <dbReference type="NCBI Taxonomy" id="284590"/>
    <lineage>
        <taxon>Eukaryota</taxon>
        <taxon>Fungi</taxon>
        <taxon>Dikarya</taxon>
        <taxon>Ascomycota</taxon>
        <taxon>Saccharomycotina</taxon>
        <taxon>Saccharomycetes</taxon>
        <taxon>Saccharomycetales</taxon>
        <taxon>Saccharomycetaceae</taxon>
        <taxon>Kluyveromyces</taxon>
    </lineage>
</organism>
<evidence type="ECO:0000256" key="1">
    <source>
        <dbReference type="ARBA" id="ARBA00004141"/>
    </source>
</evidence>
<feature type="domain" description="SPX" evidence="7">
    <location>
        <begin position="1"/>
        <end position="257"/>
    </location>
</feature>
<dbReference type="GO" id="GO:0005886">
    <property type="term" value="C:plasma membrane"/>
    <property type="evidence" value="ECO:0007669"/>
    <property type="project" value="TreeGrafter"/>
</dbReference>
<dbReference type="CDD" id="cd14478">
    <property type="entry name" value="SPX_PHO87_PHO90_like"/>
    <property type="match status" value="1"/>
</dbReference>
<feature type="transmembrane region" description="Helical" evidence="6">
    <location>
        <begin position="707"/>
        <end position="734"/>
    </location>
</feature>
<dbReference type="eggNOG" id="KOG1281">
    <property type="taxonomic scope" value="Eukaryota"/>
</dbReference>
<dbReference type="GO" id="GO:0005315">
    <property type="term" value="F:phosphate transmembrane transporter activity"/>
    <property type="evidence" value="ECO:0007669"/>
    <property type="project" value="TreeGrafter"/>
</dbReference>
<keyword evidence="4 6" id="KW-0472">Membrane</keyword>
<dbReference type="KEGG" id="kla:KLLA0_F06160g"/>
<dbReference type="GO" id="GO:0006817">
    <property type="term" value="P:phosphate ion transport"/>
    <property type="evidence" value="ECO:0007669"/>
    <property type="project" value="TreeGrafter"/>
</dbReference>
<accession>Q6CL30</accession>
<feature type="transmembrane region" description="Helical" evidence="6">
    <location>
        <begin position="649"/>
        <end position="667"/>
    </location>
</feature>
<sequence>MKFSHSLQFNAVPEWTTKYIGYSQLKKLIYTLQKEKLYRSTSESSDLESTPLTTAVTRDSYEQRFIDALDKELDKIDSFYTMQETSILANYSEVYEDVTTFQNELMNRSIHNTSTGDLNRQGTRRSSSISEYNSQPEMDLYSEEDDDEDGFSIGNQEQSDGQNKQIQARRARTGSVGSRLMHSITSEILPTLSRVTDFTTTDPIMEQQITLKKRIVACFTQLSELKSFIELNQTGFAKICKKFDKSLDSNIKTDYLKSLSKKSHVFNEHTIENLSNDINEVIVMYAKAIGLMDPQHEVFNFQEAERELSLHLREHVVWERNTVWKDMMNLERKAQNVKAEKALKKASTVTFRSITKDTEGNIELLDSNELQFPQTVSEVFKLSPLQFISLLISSTQLIKLIIITSIFVTLLFISPMRDTLQKNCLAILIYASLLWATETIPLFVTSLLVPLLIVVFPVLKDTTDGHILNPTESSQYILSTMWSSVIMLLLGGFTLAAALSKYNIAKVLSTHILSSAGTNPKIILLTNMGVALFASMWVSNVAAPVLCYSIIQPLLRTLPKGSTFAKSLILGIALASNIGGMASPIASPQNIISIGMMDPPPSWGQWFIVSLPVCVICIVVIWCLLLLTFPPDSNLKILKYHPISDPFTVQQWYITIVTILTIVLWCLANQLKDVFGEMGIISVIPMLLFFGTGILDSDDFNNFMWTIVILAMGGTTLGKAVTSSGLLSTIASIIKESIETKPVFQIVLIFGIVILTMATFVSHTVAAMIIVPLMKEIGSNLPGGDHSRLLIMVAAFLCSAAMGLPTSGFPNVTAISMIDDVGDRYLSVNNFITRGVPASIVAYSVIVTVGYALMKVIGY</sequence>
<dbReference type="PaxDb" id="284590-Q6CL30"/>
<protein>
    <submittedName>
        <fullName evidence="8">KLLA0F06160p</fullName>
    </submittedName>
</protein>
<dbReference type="Pfam" id="PF00939">
    <property type="entry name" value="Na_sulph_symp"/>
    <property type="match status" value="1"/>
</dbReference>
<dbReference type="FunCoup" id="Q6CL30">
    <property type="interactions" value="126"/>
</dbReference>
<dbReference type="HOGENOM" id="CLU_005170_8_0_1"/>
<feature type="transmembrane region" description="Helical" evidence="6">
    <location>
        <begin position="746"/>
        <end position="770"/>
    </location>
</feature>
<dbReference type="CDD" id="cd01115">
    <property type="entry name" value="SLC13_permease"/>
    <property type="match status" value="1"/>
</dbReference>
<dbReference type="OMA" id="GYGLMYI"/>
<dbReference type="Proteomes" id="UP000000598">
    <property type="component" value="Chromosome F"/>
</dbReference>
<feature type="transmembrane region" description="Helical" evidence="6">
    <location>
        <begin position="530"/>
        <end position="551"/>
    </location>
</feature>
<feature type="transmembrane region" description="Helical" evidence="6">
    <location>
        <begin position="790"/>
        <end position="810"/>
    </location>
</feature>
<evidence type="ECO:0000259" key="7">
    <source>
        <dbReference type="PROSITE" id="PS51382"/>
    </source>
</evidence>
<dbReference type="PANTHER" id="PTHR10283">
    <property type="entry name" value="SOLUTE CARRIER FAMILY 13 MEMBER"/>
    <property type="match status" value="1"/>
</dbReference>
<dbReference type="PANTHER" id="PTHR10283:SF92">
    <property type="entry name" value="LOW-AFFINITY PHOSPHATE TRANSPORTER PHO91"/>
    <property type="match status" value="1"/>
</dbReference>
<feature type="compositionally biased region" description="Acidic residues" evidence="5">
    <location>
        <begin position="140"/>
        <end position="150"/>
    </location>
</feature>
<name>Q6CL30_KLULA</name>
<feature type="transmembrane region" description="Helical" evidence="6">
    <location>
        <begin position="831"/>
        <end position="854"/>
    </location>
</feature>
<evidence type="ECO:0000256" key="2">
    <source>
        <dbReference type="ARBA" id="ARBA00022692"/>
    </source>
</evidence>
<feature type="compositionally biased region" description="Polar residues" evidence="5">
    <location>
        <begin position="111"/>
        <end position="136"/>
    </location>
</feature>
<dbReference type="InterPro" id="IPR004331">
    <property type="entry name" value="SPX_dom"/>
</dbReference>
<comment type="subcellular location">
    <subcellularLocation>
        <location evidence="1">Membrane</location>
        <topology evidence="1">Multi-pass membrane protein</topology>
    </subcellularLocation>
</comment>
<evidence type="ECO:0000313" key="9">
    <source>
        <dbReference type="Proteomes" id="UP000000598"/>
    </source>
</evidence>
<evidence type="ECO:0000256" key="4">
    <source>
        <dbReference type="ARBA" id="ARBA00023136"/>
    </source>
</evidence>
<dbReference type="InParanoid" id="Q6CL30"/>
<keyword evidence="2 6" id="KW-0812">Transmembrane</keyword>
<feature type="transmembrane region" description="Helical" evidence="6">
    <location>
        <begin position="425"/>
        <end position="456"/>
    </location>
</feature>
<feature type="transmembrane region" description="Helical" evidence="6">
    <location>
        <begin position="606"/>
        <end position="629"/>
    </location>
</feature>
<evidence type="ECO:0000256" key="6">
    <source>
        <dbReference type="SAM" id="Phobius"/>
    </source>
</evidence>
<dbReference type="STRING" id="284590.Q6CL30"/>
<keyword evidence="9" id="KW-1185">Reference proteome</keyword>
<keyword evidence="3 6" id="KW-1133">Transmembrane helix</keyword>
<dbReference type="PROSITE" id="PS51382">
    <property type="entry name" value="SPX"/>
    <property type="match status" value="1"/>
</dbReference>
<dbReference type="InterPro" id="IPR001898">
    <property type="entry name" value="SLC13A/DASS"/>
</dbReference>
<feature type="transmembrane region" description="Helical" evidence="6">
    <location>
        <begin position="387"/>
        <end position="413"/>
    </location>
</feature>
<dbReference type="AlphaFoldDB" id="Q6CL30"/>
<feature type="transmembrane region" description="Helical" evidence="6">
    <location>
        <begin position="563"/>
        <end position="585"/>
    </location>
</feature>
<feature type="transmembrane region" description="Helical" evidence="6">
    <location>
        <begin position="674"/>
        <end position="695"/>
    </location>
</feature>
<dbReference type="GO" id="GO:0006797">
    <property type="term" value="P:polyphosphate metabolic process"/>
    <property type="evidence" value="ECO:0007669"/>
    <property type="project" value="TreeGrafter"/>
</dbReference>
<feature type="compositionally biased region" description="Polar residues" evidence="5">
    <location>
        <begin position="153"/>
        <end position="166"/>
    </location>
</feature>
<proteinExistence type="predicted"/>
<feature type="region of interest" description="Disordered" evidence="5">
    <location>
        <begin position="111"/>
        <end position="175"/>
    </location>
</feature>
<gene>
    <name evidence="8" type="ORF">KLLA0_F06160g</name>
</gene>
<feature type="transmembrane region" description="Helical" evidence="6">
    <location>
        <begin position="476"/>
        <end position="499"/>
    </location>
</feature>
<evidence type="ECO:0000313" key="8">
    <source>
        <dbReference type="EMBL" id="CAG98067.1"/>
    </source>
</evidence>